<evidence type="ECO:0000313" key="2">
    <source>
        <dbReference type="EMBL" id="PNG99674.1"/>
    </source>
</evidence>
<keyword evidence="3" id="KW-1185">Reference proteome</keyword>
<dbReference type="Proteomes" id="UP000236333">
    <property type="component" value="Unassembled WGS sequence"/>
</dbReference>
<protein>
    <submittedName>
        <fullName evidence="2">Uncharacterized protein</fullName>
    </submittedName>
</protein>
<feature type="coiled-coil region" evidence="1">
    <location>
        <begin position="12"/>
        <end position="63"/>
    </location>
</feature>
<organism evidence="2 3">
    <name type="scientific">Tetrabaena socialis</name>
    <dbReference type="NCBI Taxonomy" id="47790"/>
    <lineage>
        <taxon>Eukaryota</taxon>
        <taxon>Viridiplantae</taxon>
        <taxon>Chlorophyta</taxon>
        <taxon>core chlorophytes</taxon>
        <taxon>Chlorophyceae</taxon>
        <taxon>CS clade</taxon>
        <taxon>Chlamydomonadales</taxon>
        <taxon>Tetrabaenaceae</taxon>
        <taxon>Tetrabaena</taxon>
    </lineage>
</organism>
<evidence type="ECO:0000256" key="1">
    <source>
        <dbReference type="SAM" id="Coils"/>
    </source>
</evidence>
<comment type="caution">
    <text evidence="2">The sequence shown here is derived from an EMBL/GenBank/DDBJ whole genome shotgun (WGS) entry which is preliminary data.</text>
</comment>
<keyword evidence="1" id="KW-0175">Coiled coil</keyword>
<evidence type="ECO:0000313" key="3">
    <source>
        <dbReference type="Proteomes" id="UP000236333"/>
    </source>
</evidence>
<proteinExistence type="predicted"/>
<reference evidence="2 3" key="1">
    <citation type="journal article" date="2017" name="Mol. Biol. Evol.">
        <title>The 4-celled Tetrabaena socialis nuclear genome reveals the essential components for genetic control of cell number at the origin of multicellularity in the volvocine lineage.</title>
        <authorList>
            <person name="Featherston J."/>
            <person name="Arakaki Y."/>
            <person name="Hanschen E.R."/>
            <person name="Ferris P.J."/>
            <person name="Michod R.E."/>
            <person name="Olson B.J.S.C."/>
            <person name="Nozaki H."/>
            <person name="Durand P.M."/>
        </authorList>
    </citation>
    <scope>NUCLEOTIDE SEQUENCE [LARGE SCALE GENOMIC DNA]</scope>
    <source>
        <strain evidence="2 3">NIES-571</strain>
    </source>
</reference>
<sequence>MTDREQTLLKAYWDKSDEAESLEMRVTELQRQLMEQRQLLEQRQLMERQLMEQLCEARRANKEAKNKIARLEHPDIFLAPMNTQFKGVASQALLEDAHRTKVQERAEDDKEQ</sequence>
<dbReference type="AlphaFoldDB" id="A0A2J7ZHD9"/>
<gene>
    <name evidence="2" type="ORF">TSOC_014541</name>
</gene>
<name>A0A2J7ZHD9_9CHLO</name>
<dbReference type="EMBL" id="PGGS01002338">
    <property type="protein sequence ID" value="PNG99674.1"/>
    <property type="molecule type" value="Genomic_DNA"/>
</dbReference>
<accession>A0A2J7ZHD9</accession>